<dbReference type="STRING" id="1353952.A0A165J5T8"/>
<evidence type="ECO:0000256" key="1">
    <source>
        <dbReference type="ARBA" id="ARBA00005495"/>
    </source>
</evidence>
<dbReference type="EMBL" id="KV423923">
    <property type="protein sequence ID" value="KZT61410.1"/>
    <property type="molecule type" value="Genomic_DNA"/>
</dbReference>
<dbReference type="InterPro" id="IPR006913">
    <property type="entry name" value="CENP-V/GFA"/>
</dbReference>
<gene>
    <name evidence="6" type="ORF">CALCODRAFT_491218</name>
</gene>
<dbReference type="Pfam" id="PF04828">
    <property type="entry name" value="GFA"/>
    <property type="match status" value="1"/>
</dbReference>
<feature type="domain" description="CENP-V/GFA" evidence="5">
    <location>
        <begin position="24"/>
        <end position="146"/>
    </location>
</feature>
<dbReference type="SUPFAM" id="SSF51316">
    <property type="entry name" value="Mss4-like"/>
    <property type="match status" value="1"/>
</dbReference>
<keyword evidence="2" id="KW-0479">Metal-binding</keyword>
<keyword evidence="4" id="KW-0456">Lyase</keyword>
<keyword evidence="3" id="KW-0862">Zinc</keyword>
<dbReference type="Gene3D" id="3.90.1590.10">
    <property type="entry name" value="glutathione-dependent formaldehyde- activating enzyme (gfa)"/>
    <property type="match status" value="1"/>
</dbReference>
<dbReference type="PROSITE" id="PS51891">
    <property type="entry name" value="CENP_V_GFA"/>
    <property type="match status" value="1"/>
</dbReference>
<comment type="similarity">
    <text evidence="1">Belongs to the Gfa family.</text>
</comment>
<proteinExistence type="inferred from homology"/>
<dbReference type="InParanoid" id="A0A165J5T8"/>
<accession>A0A165J5T8</accession>
<name>A0A165J5T8_9BASI</name>
<dbReference type="InterPro" id="IPR011057">
    <property type="entry name" value="Mss4-like_sf"/>
</dbReference>
<dbReference type="GO" id="GO:0016846">
    <property type="term" value="F:carbon-sulfur lyase activity"/>
    <property type="evidence" value="ECO:0007669"/>
    <property type="project" value="InterPro"/>
</dbReference>
<evidence type="ECO:0000256" key="3">
    <source>
        <dbReference type="ARBA" id="ARBA00022833"/>
    </source>
</evidence>
<dbReference type="AlphaFoldDB" id="A0A165J5T8"/>
<sequence length="162" mass="17475">MSISSAPAPTQPEVEVKVNLQPAFTGACLCRGIRFALLTVPEQVGNCFCADCQRNAGGPCQTSAICPLPSMEVHDPGHLTRIFLVHETGSGRPKEKHFCSACGCTLWSVTANRPGERVVRVGLLEGGMQRLIPRVELFASRRPGWMPPVEGAIQWPTTPPSL</sequence>
<evidence type="ECO:0000259" key="5">
    <source>
        <dbReference type="PROSITE" id="PS51891"/>
    </source>
</evidence>
<reference evidence="6 7" key="1">
    <citation type="journal article" date="2016" name="Mol. Biol. Evol.">
        <title>Comparative Genomics of Early-Diverging Mushroom-Forming Fungi Provides Insights into the Origins of Lignocellulose Decay Capabilities.</title>
        <authorList>
            <person name="Nagy L.G."/>
            <person name="Riley R."/>
            <person name="Tritt A."/>
            <person name="Adam C."/>
            <person name="Daum C."/>
            <person name="Floudas D."/>
            <person name="Sun H."/>
            <person name="Yadav J.S."/>
            <person name="Pangilinan J."/>
            <person name="Larsson K.H."/>
            <person name="Matsuura K."/>
            <person name="Barry K."/>
            <person name="Labutti K."/>
            <person name="Kuo R."/>
            <person name="Ohm R.A."/>
            <person name="Bhattacharya S.S."/>
            <person name="Shirouzu T."/>
            <person name="Yoshinaga Y."/>
            <person name="Martin F.M."/>
            <person name="Grigoriev I.V."/>
            <person name="Hibbett D.S."/>
        </authorList>
    </citation>
    <scope>NUCLEOTIDE SEQUENCE [LARGE SCALE GENOMIC DNA]</scope>
    <source>
        <strain evidence="6 7">HHB12733</strain>
    </source>
</reference>
<dbReference type="OrthoDB" id="2212170at2759"/>
<dbReference type="PANTHER" id="PTHR33337:SF31">
    <property type="entry name" value="DUF636 DOMAIN PROTEIN (AFU_ORTHOLOGUE AFUA_2G12650)"/>
    <property type="match status" value="1"/>
</dbReference>
<dbReference type="PANTHER" id="PTHR33337">
    <property type="entry name" value="GFA DOMAIN-CONTAINING PROTEIN"/>
    <property type="match status" value="1"/>
</dbReference>
<protein>
    <recommendedName>
        <fullName evidence="5">CENP-V/GFA domain-containing protein</fullName>
    </recommendedName>
</protein>
<evidence type="ECO:0000256" key="4">
    <source>
        <dbReference type="ARBA" id="ARBA00023239"/>
    </source>
</evidence>
<dbReference type="Proteomes" id="UP000076842">
    <property type="component" value="Unassembled WGS sequence"/>
</dbReference>
<evidence type="ECO:0000313" key="6">
    <source>
        <dbReference type="EMBL" id="KZT61410.1"/>
    </source>
</evidence>
<evidence type="ECO:0000256" key="2">
    <source>
        <dbReference type="ARBA" id="ARBA00022723"/>
    </source>
</evidence>
<evidence type="ECO:0000313" key="7">
    <source>
        <dbReference type="Proteomes" id="UP000076842"/>
    </source>
</evidence>
<keyword evidence="7" id="KW-1185">Reference proteome</keyword>
<organism evidence="6 7">
    <name type="scientific">Calocera cornea HHB12733</name>
    <dbReference type="NCBI Taxonomy" id="1353952"/>
    <lineage>
        <taxon>Eukaryota</taxon>
        <taxon>Fungi</taxon>
        <taxon>Dikarya</taxon>
        <taxon>Basidiomycota</taxon>
        <taxon>Agaricomycotina</taxon>
        <taxon>Dacrymycetes</taxon>
        <taxon>Dacrymycetales</taxon>
        <taxon>Dacrymycetaceae</taxon>
        <taxon>Calocera</taxon>
    </lineage>
</organism>
<dbReference type="GO" id="GO:0046872">
    <property type="term" value="F:metal ion binding"/>
    <property type="evidence" value="ECO:0007669"/>
    <property type="project" value="UniProtKB-KW"/>
</dbReference>